<dbReference type="Pfam" id="PF07505">
    <property type="entry name" value="DUF5131"/>
    <property type="match status" value="2"/>
</dbReference>
<gene>
    <name evidence="1" type="ORF">JIN84_12855</name>
</gene>
<dbReference type="RefSeq" id="WP_200351441.1">
    <property type="nucleotide sequence ID" value="NZ_BAABHZ010000006.1"/>
</dbReference>
<protein>
    <submittedName>
        <fullName evidence="1">Phage Gp37/Gp68 family protein</fullName>
    </submittedName>
</protein>
<evidence type="ECO:0000313" key="1">
    <source>
        <dbReference type="EMBL" id="MBK1816508.1"/>
    </source>
</evidence>
<comment type="caution">
    <text evidence="1">The sequence shown here is derived from an EMBL/GenBank/DDBJ whole genome shotgun (WGS) entry which is preliminary data.</text>
</comment>
<keyword evidence="2" id="KW-1185">Reference proteome</keyword>
<dbReference type="Proteomes" id="UP000600139">
    <property type="component" value="Unassembled WGS sequence"/>
</dbReference>
<accession>A0A934R5T6</accession>
<sequence length="356" mass="39976">MSENTSIEWTDHTFNPVRGCTMVSPGCAHCYAAREAVRFPGIRGVWGDSGTRILAVPDAWKAPVKWNRKAEAAGTRARVFCASLADIFEDWKGDLRFPADIAPDGWVTARWDGTQMVREFEASADAQGLPPATMDNMRTELFRLIEATPFLDWQLLTKRPENVMRMVPDHWRERFPANVWMGTTVENQEMADKRVPVLLNIPATVRFLSCEPLLGPVDLSGLYFSDVCGGRYPFKGVAPEHRTKRIDLLDWVIAGGESGPKARPMHPDWARSLRDQCQAAGVPFLFKQWGEHVTATIGNCYDGDSRQVELDGTDSSDWTIDRHTASTEIMVKIGKKKAGRLLDGREWNEFPTPSQP</sequence>
<dbReference type="InterPro" id="IPR011101">
    <property type="entry name" value="DUF5131"/>
</dbReference>
<dbReference type="AlphaFoldDB" id="A0A934R5T6"/>
<organism evidence="1 2">
    <name type="scientific">Luteolibacter yonseiensis</name>
    <dbReference type="NCBI Taxonomy" id="1144680"/>
    <lineage>
        <taxon>Bacteria</taxon>
        <taxon>Pseudomonadati</taxon>
        <taxon>Verrucomicrobiota</taxon>
        <taxon>Verrucomicrobiia</taxon>
        <taxon>Verrucomicrobiales</taxon>
        <taxon>Verrucomicrobiaceae</taxon>
        <taxon>Luteolibacter</taxon>
    </lineage>
</organism>
<dbReference type="EMBL" id="JAENIK010000011">
    <property type="protein sequence ID" value="MBK1816508.1"/>
    <property type="molecule type" value="Genomic_DNA"/>
</dbReference>
<reference evidence="1" key="1">
    <citation type="submission" date="2021-01" db="EMBL/GenBank/DDBJ databases">
        <title>Modified the classification status of verrucomicrobia.</title>
        <authorList>
            <person name="Feng X."/>
        </authorList>
    </citation>
    <scope>NUCLEOTIDE SEQUENCE</scope>
    <source>
        <strain evidence="1">JCM 18052</strain>
    </source>
</reference>
<proteinExistence type="predicted"/>
<name>A0A934R5T6_9BACT</name>
<evidence type="ECO:0000313" key="2">
    <source>
        <dbReference type="Proteomes" id="UP000600139"/>
    </source>
</evidence>